<proteinExistence type="inferred from homology"/>
<dbReference type="GO" id="GO:0016887">
    <property type="term" value="F:ATP hydrolysis activity"/>
    <property type="evidence" value="ECO:0007669"/>
    <property type="project" value="InterPro"/>
</dbReference>
<dbReference type="InterPro" id="IPR045261">
    <property type="entry name" value="MORC_ATPase"/>
</dbReference>
<dbReference type="InterPro" id="IPR041006">
    <property type="entry name" value="Morc_S5"/>
</dbReference>
<dbReference type="SUPFAM" id="SSF55874">
    <property type="entry name" value="ATPase domain of HSP90 chaperone/DNA topoisomerase II/histidine kinase"/>
    <property type="match status" value="1"/>
</dbReference>
<dbReference type="eggNOG" id="KOG1845">
    <property type="taxonomic scope" value="Eukaryota"/>
</dbReference>
<comment type="subcellular location">
    <subcellularLocation>
        <location evidence="1">Nucleus</location>
    </subcellularLocation>
</comment>
<feature type="domain" description="Morc S5" evidence="14">
    <location>
        <begin position="256"/>
        <end position="394"/>
    </location>
</feature>
<dbReference type="AlphaFoldDB" id="D8T4V5"/>
<dbReference type="GO" id="GO:0005634">
    <property type="term" value="C:nucleus"/>
    <property type="evidence" value="ECO:0000318"/>
    <property type="project" value="GO_Central"/>
</dbReference>
<dbReference type="Gene3D" id="3.30.565.10">
    <property type="entry name" value="Histidine kinase-like ATPase, C-terminal domain"/>
    <property type="match status" value="1"/>
</dbReference>
<comment type="similarity">
    <text evidence="2">Belongs to the MORC ATPase protein family.</text>
</comment>
<evidence type="ECO:0000256" key="2">
    <source>
        <dbReference type="ARBA" id="ARBA00007845"/>
    </source>
</evidence>
<dbReference type="GO" id="GO:0005524">
    <property type="term" value="F:ATP binding"/>
    <property type="evidence" value="ECO:0007669"/>
    <property type="project" value="UniProtKB-KW"/>
</dbReference>
<keyword evidence="16" id="KW-1185">Reference proteome</keyword>
<keyword evidence="13" id="KW-0539">Nucleus</keyword>
<dbReference type="HOGENOM" id="CLU_011516_7_2_1"/>
<sequence length="394" mass="44504">VVSGGMDHVRVHPKFLHSNATSHKWALGAIAELLDNAIDEANNGATFIKIDKVTNFRDGSPGLLFLDNGGGMSPEKIRQCMSFGYSQKCANAIGQYGNGFKTSTMRLGADVIVLTRCVRDSVTTQSVGLLSYTFLRKTGRGDILVPMVDYERVSGSPGHVSRVIRSTTEDFEMNLNTILQWSPFSTEAQVLAQFEDMESPHGTKVIIYNLWLNDDGVLELDFDTDPHDIKLRENGAKSDARAKELHKKHLSYQLRYSLRAYASILYLRLPSGFRITLRGKLVVHHKIDDDLKFPEYIMYKPQVDGITSGEVVTCIGFTKEAPLLNVHGFCVYHKNRLIMPFWNVFHDNSSRGRGVIGILEANFIEPAHDKQDFEKTCLLLRLENRLKQMTLEYW</sequence>
<evidence type="ECO:0000256" key="10">
    <source>
        <dbReference type="ARBA" id="ARBA00023054"/>
    </source>
</evidence>
<accession>D8T4V5</accession>
<feature type="non-terminal residue" evidence="15">
    <location>
        <position position="1"/>
    </location>
</feature>
<evidence type="ECO:0000256" key="5">
    <source>
        <dbReference type="ARBA" id="ARBA00022759"/>
    </source>
</evidence>
<dbReference type="GO" id="GO:0006325">
    <property type="term" value="P:chromatin organization"/>
    <property type="evidence" value="ECO:0007669"/>
    <property type="project" value="UniProtKB-KW"/>
</dbReference>
<evidence type="ECO:0000256" key="6">
    <source>
        <dbReference type="ARBA" id="ARBA00022763"/>
    </source>
</evidence>
<dbReference type="GO" id="GO:0006281">
    <property type="term" value="P:DNA repair"/>
    <property type="evidence" value="ECO:0007669"/>
    <property type="project" value="UniProtKB-KW"/>
</dbReference>
<dbReference type="Pfam" id="PF17942">
    <property type="entry name" value="Morc6_S5"/>
    <property type="match status" value="1"/>
</dbReference>
<dbReference type="KEGG" id="smo:SELMODRAFT_131980"/>
<reference evidence="15 16" key="1">
    <citation type="journal article" date="2011" name="Science">
        <title>The Selaginella genome identifies genetic changes associated with the evolution of vascular plants.</title>
        <authorList>
            <person name="Banks J.A."/>
            <person name="Nishiyama T."/>
            <person name="Hasebe M."/>
            <person name="Bowman J.L."/>
            <person name="Gribskov M."/>
            <person name="dePamphilis C."/>
            <person name="Albert V.A."/>
            <person name="Aono N."/>
            <person name="Aoyama T."/>
            <person name="Ambrose B.A."/>
            <person name="Ashton N.W."/>
            <person name="Axtell M.J."/>
            <person name="Barker E."/>
            <person name="Barker M.S."/>
            <person name="Bennetzen J.L."/>
            <person name="Bonawitz N.D."/>
            <person name="Chapple C."/>
            <person name="Cheng C."/>
            <person name="Correa L.G."/>
            <person name="Dacre M."/>
            <person name="DeBarry J."/>
            <person name="Dreyer I."/>
            <person name="Elias M."/>
            <person name="Engstrom E.M."/>
            <person name="Estelle M."/>
            <person name="Feng L."/>
            <person name="Finet C."/>
            <person name="Floyd S.K."/>
            <person name="Frommer W.B."/>
            <person name="Fujita T."/>
            <person name="Gramzow L."/>
            <person name="Gutensohn M."/>
            <person name="Harholt J."/>
            <person name="Hattori M."/>
            <person name="Heyl A."/>
            <person name="Hirai T."/>
            <person name="Hiwatashi Y."/>
            <person name="Ishikawa M."/>
            <person name="Iwata M."/>
            <person name="Karol K.G."/>
            <person name="Koehler B."/>
            <person name="Kolukisaoglu U."/>
            <person name="Kubo M."/>
            <person name="Kurata T."/>
            <person name="Lalonde S."/>
            <person name="Li K."/>
            <person name="Li Y."/>
            <person name="Litt A."/>
            <person name="Lyons E."/>
            <person name="Manning G."/>
            <person name="Maruyama T."/>
            <person name="Michael T.P."/>
            <person name="Mikami K."/>
            <person name="Miyazaki S."/>
            <person name="Morinaga S."/>
            <person name="Murata T."/>
            <person name="Mueller-Roeber B."/>
            <person name="Nelson D.R."/>
            <person name="Obara M."/>
            <person name="Oguri Y."/>
            <person name="Olmstead R.G."/>
            <person name="Onodera N."/>
            <person name="Petersen B.L."/>
            <person name="Pils B."/>
            <person name="Prigge M."/>
            <person name="Rensing S.A."/>
            <person name="Riano-Pachon D.M."/>
            <person name="Roberts A.W."/>
            <person name="Sato Y."/>
            <person name="Scheller H.V."/>
            <person name="Schulz B."/>
            <person name="Schulz C."/>
            <person name="Shakirov E.V."/>
            <person name="Shibagaki N."/>
            <person name="Shinohara N."/>
            <person name="Shippen D.E."/>
            <person name="Soerensen I."/>
            <person name="Sotooka R."/>
            <person name="Sugimoto N."/>
            <person name="Sugita M."/>
            <person name="Sumikawa N."/>
            <person name="Tanurdzic M."/>
            <person name="Theissen G."/>
            <person name="Ulvskov P."/>
            <person name="Wakazuki S."/>
            <person name="Weng J.K."/>
            <person name="Willats W.W."/>
            <person name="Wipf D."/>
            <person name="Wolf P.G."/>
            <person name="Yang L."/>
            <person name="Zimmer A.D."/>
            <person name="Zhu Q."/>
            <person name="Mitros T."/>
            <person name="Hellsten U."/>
            <person name="Loque D."/>
            <person name="Otillar R."/>
            <person name="Salamov A."/>
            <person name="Schmutz J."/>
            <person name="Shapiro H."/>
            <person name="Lindquist E."/>
            <person name="Lucas S."/>
            <person name="Rokhsar D."/>
            <person name="Grigoriev I.V."/>
        </authorList>
    </citation>
    <scope>NUCLEOTIDE SEQUENCE [LARGE SCALE GENOMIC DNA]</scope>
</reference>
<evidence type="ECO:0000259" key="14">
    <source>
        <dbReference type="Pfam" id="PF17942"/>
    </source>
</evidence>
<keyword evidence="9" id="KW-0156">Chromatin regulator</keyword>
<dbReference type="PANTHER" id="PTHR23336:SF50">
    <property type="entry name" value="PROTEIN MICRORCHIDIA 1-RELATED"/>
    <property type="match status" value="1"/>
</dbReference>
<gene>
    <name evidence="15" type="ORF">SELMODRAFT_131980</name>
</gene>
<dbReference type="Gramene" id="EFJ08242">
    <property type="protein sequence ID" value="EFJ08242"/>
    <property type="gene ID" value="SELMODRAFT_131980"/>
</dbReference>
<dbReference type="GO" id="GO:0031047">
    <property type="term" value="P:regulatory ncRNA-mediated gene silencing"/>
    <property type="evidence" value="ECO:0007669"/>
    <property type="project" value="UniProtKB-KW"/>
</dbReference>
<evidence type="ECO:0000256" key="9">
    <source>
        <dbReference type="ARBA" id="ARBA00022853"/>
    </source>
</evidence>
<dbReference type="FunCoup" id="D8T4V5">
    <property type="interactions" value="3070"/>
</dbReference>
<evidence type="ECO:0000256" key="4">
    <source>
        <dbReference type="ARBA" id="ARBA00022741"/>
    </source>
</evidence>
<evidence type="ECO:0000256" key="13">
    <source>
        <dbReference type="ARBA" id="ARBA00023242"/>
    </source>
</evidence>
<dbReference type="OrthoDB" id="757982at2759"/>
<keyword evidence="3" id="KW-0540">Nuclease</keyword>
<keyword evidence="12" id="KW-0234">DNA repair</keyword>
<dbReference type="Proteomes" id="UP000001514">
    <property type="component" value="Unassembled WGS sequence"/>
</dbReference>
<organism evidence="16">
    <name type="scientific">Selaginella moellendorffii</name>
    <name type="common">Spikemoss</name>
    <dbReference type="NCBI Taxonomy" id="88036"/>
    <lineage>
        <taxon>Eukaryota</taxon>
        <taxon>Viridiplantae</taxon>
        <taxon>Streptophyta</taxon>
        <taxon>Embryophyta</taxon>
        <taxon>Tracheophyta</taxon>
        <taxon>Lycopodiopsida</taxon>
        <taxon>Selaginellales</taxon>
        <taxon>Selaginellaceae</taxon>
        <taxon>Selaginella</taxon>
    </lineage>
</organism>
<evidence type="ECO:0000256" key="11">
    <source>
        <dbReference type="ARBA" id="ARBA00023158"/>
    </source>
</evidence>
<dbReference type="EMBL" id="GL377675">
    <property type="protein sequence ID" value="EFJ08242.1"/>
    <property type="molecule type" value="Genomic_DNA"/>
</dbReference>
<dbReference type="PANTHER" id="PTHR23336">
    <property type="entry name" value="ZINC FINGER CW-TYPE COILED-COIL DOMAIN PROTEIN 3"/>
    <property type="match status" value="1"/>
</dbReference>
<dbReference type="InParanoid" id="D8T4V5"/>
<evidence type="ECO:0000313" key="16">
    <source>
        <dbReference type="Proteomes" id="UP000001514"/>
    </source>
</evidence>
<keyword evidence="5" id="KW-0255">Endonuclease</keyword>
<evidence type="ECO:0000256" key="12">
    <source>
        <dbReference type="ARBA" id="ARBA00023204"/>
    </source>
</evidence>
<dbReference type="GO" id="GO:0004519">
    <property type="term" value="F:endonuclease activity"/>
    <property type="evidence" value="ECO:0007669"/>
    <property type="project" value="UniProtKB-KW"/>
</dbReference>
<name>D8T4V5_SELML</name>
<keyword evidence="4" id="KW-0547">Nucleotide-binding</keyword>
<evidence type="ECO:0000313" key="15">
    <source>
        <dbReference type="EMBL" id="EFJ08242.1"/>
    </source>
</evidence>
<evidence type="ECO:0000256" key="3">
    <source>
        <dbReference type="ARBA" id="ARBA00022722"/>
    </source>
</evidence>
<protein>
    <recommendedName>
        <fullName evidence="14">Morc S5 domain-containing protein</fullName>
    </recommendedName>
</protein>
<dbReference type="FunFam" id="3.30.565.10:FF:000075">
    <property type="entry name" value="MORC family CW-type zinc finger protein 4"/>
    <property type="match status" value="1"/>
</dbReference>
<keyword evidence="10" id="KW-0175">Coiled coil</keyword>
<keyword evidence="7" id="KW-0378">Hydrolase</keyword>
<dbReference type="InterPro" id="IPR036890">
    <property type="entry name" value="HATPase_C_sf"/>
</dbReference>
<keyword evidence="6" id="KW-0227">DNA damage</keyword>
<evidence type="ECO:0000256" key="8">
    <source>
        <dbReference type="ARBA" id="ARBA00022840"/>
    </source>
</evidence>
<dbReference type="OMA" id="TVEADDW"/>
<keyword evidence="8" id="KW-0067">ATP-binding</keyword>
<keyword evidence="11" id="KW-0943">RNA-mediated gene silencing</keyword>
<evidence type="ECO:0000256" key="1">
    <source>
        <dbReference type="ARBA" id="ARBA00004123"/>
    </source>
</evidence>
<evidence type="ECO:0000256" key="7">
    <source>
        <dbReference type="ARBA" id="ARBA00022801"/>
    </source>
</evidence>
<dbReference type="Pfam" id="PF13589">
    <property type="entry name" value="HATPase_c_3"/>
    <property type="match status" value="1"/>
</dbReference>
<dbReference type="GO" id="GO:0031349">
    <property type="term" value="P:positive regulation of defense response"/>
    <property type="evidence" value="ECO:0007669"/>
    <property type="project" value="UniProtKB-ARBA"/>
</dbReference>